<dbReference type="GeneID" id="112903846"/>
<dbReference type="Proteomes" id="UP000192223">
    <property type="component" value="Unplaced"/>
</dbReference>
<feature type="region of interest" description="Disordered" evidence="1">
    <location>
        <begin position="158"/>
        <end position="244"/>
    </location>
</feature>
<dbReference type="AlphaFoldDB" id="A0A7F5R7P8"/>
<evidence type="ECO:0000256" key="1">
    <source>
        <dbReference type="SAM" id="MobiDB-lite"/>
    </source>
</evidence>
<dbReference type="RefSeq" id="XP_025831992.1">
    <property type="nucleotide sequence ID" value="XM_025976207.1"/>
</dbReference>
<accession>A0A7F5R7P8</accession>
<proteinExistence type="predicted"/>
<evidence type="ECO:0000313" key="2">
    <source>
        <dbReference type="Proteomes" id="UP000192223"/>
    </source>
</evidence>
<dbReference type="OrthoDB" id="6730012at2759"/>
<keyword evidence="2" id="KW-1185">Reference proteome</keyword>
<name>A0A7F5R7P8_AGRPL</name>
<gene>
    <name evidence="3" type="primary">LOC112903846</name>
</gene>
<reference evidence="3" key="1">
    <citation type="submission" date="2025-08" db="UniProtKB">
        <authorList>
            <consortium name="RefSeq"/>
        </authorList>
    </citation>
    <scope>IDENTIFICATION</scope>
    <source>
        <tissue evidence="3">Entire body</tissue>
    </source>
</reference>
<dbReference type="InParanoid" id="A0A7F5R7P8"/>
<dbReference type="KEGG" id="apln:112903846"/>
<protein>
    <submittedName>
        <fullName evidence="3">Uncharacterized protein LOC112903846</fullName>
    </submittedName>
</protein>
<organism evidence="2 3">
    <name type="scientific">Agrilus planipennis</name>
    <name type="common">Emerald ash borer</name>
    <name type="synonym">Agrilus marcopoli</name>
    <dbReference type="NCBI Taxonomy" id="224129"/>
    <lineage>
        <taxon>Eukaryota</taxon>
        <taxon>Metazoa</taxon>
        <taxon>Ecdysozoa</taxon>
        <taxon>Arthropoda</taxon>
        <taxon>Hexapoda</taxon>
        <taxon>Insecta</taxon>
        <taxon>Pterygota</taxon>
        <taxon>Neoptera</taxon>
        <taxon>Endopterygota</taxon>
        <taxon>Coleoptera</taxon>
        <taxon>Polyphaga</taxon>
        <taxon>Elateriformia</taxon>
        <taxon>Buprestoidea</taxon>
        <taxon>Buprestidae</taxon>
        <taxon>Agrilinae</taxon>
        <taxon>Agrilus</taxon>
    </lineage>
</organism>
<sequence>MEISKSTTKETEKLFFPDTVGDITNSCQLCINPSDGIRILEEKTDDLASQHPPPECFSNDYKLFSSSKSGDKVEGLGDHGTIQDGKQHGQYATTEVCPTPRMVEKKSRLTDLVKNSPQVISEYLKADEDTKKKQDEWERMQESVLRVIELECIKPGEEPKVVPPQKYEPEKIALPEDGNEDDLLSIPPKEENMEDVDLNRASTSSDNKPEEIMGDVCTIMSCPRRKKDTCSKPESTGSLQKDKRKKASFLTKFFNFFRKGKNSSQKDVREDYK</sequence>
<evidence type="ECO:0000313" key="3">
    <source>
        <dbReference type="RefSeq" id="XP_025831992.1"/>
    </source>
</evidence>